<feature type="compositionally biased region" description="Basic and acidic residues" evidence="1">
    <location>
        <begin position="594"/>
        <end position="605"/>
    </location>
</feature>
<dbReference type="RefSeq" id="XP_045556926.1">
    <property type="nucleotide sequence ID" value="XM_045700970.1"/>
</dbReference>
<dbReference type="RefSeq" id="XP_045556925.1">
    <property type="nucleotide sequence ID" value="XM_045700969.1"/>
</dbReference>
<feature type="compositionally biased region" description="Polar residues" evidence="1">
    <location>
        <begin position="93"/>
        <end position="126"/>
    </location>
</feature>
<feature type="region of interest" description="Disordered" evidence="1">
    <location>
        <begin position="87"/>
        <end position="132"/>
    </location>
</feature>
<keyword evidence="2" id="KW-1185">Reference proteome</keyword>
<evidence type="ECO:0000313" key="2">
    <source>
        <dbReference type="Proteomes" id="UP001652741"/>
    </source>
</evidence>
<dbReference type="PANTHER" id="PTHR22045:SF6">
    <property type="entry name" value="PROLINE AND SERINE-RICH PROTEIN 3"/>
    <property type="match status" value="1"/>
</dbReference>
<evidence type="ECO:0000256" key="1">
    <source>
        <dbReference type="SAM" id="MobiDB-lite"/>
    </source>
</evidence>
<name>A0ABM3DDP4_SALSA</name>
<feature type="compositionally biased region" description="Pro residues" evidence="1">
    <location>
        <begin position="691"/>
        <end position="703"/>
    </location>
</feature>
<protein>
    <submittedName>
        <fullName evidence="3 4">Proline and serine-rich protein 3 isoform X1</fullName>
    </submittedName>
</protein>
<accession>A0ABM3DDP4</accession>
<proteinExistence type="predicted"/>
<reference evidence="3 4" key="1">
    <citation type="submission" date="2025-05" db="UniProtKB">
        <authorList>
            <consortium name="RefSeq"/>
        </authorList>
    </citation>
    <scope>IDENTIFICATION</scope>
</reference>
<organism evidence="2 3">
    <name type="scientific">Salmo salar</name>
    <name type="common">Atlantic salmon</name>
    <dbReference type="NCBI Taxonomy" id="8030"/>
    <lineage>
        <taxon>Eukaryota</taxon>
        <taxon>Metazoa</taxon>
        <taxon>Chordata</taxon>
        <taxon>Craniata</taxon>
        <taxon>Vertebrata</taxon>
        <taxon>Euteleostomi</taxon>
        <taxon>Actinopterygii</taxon>
        <taxon>Neopterygii</taxon>
        <taxon>Teleostei</taxon>
        <taxon>Protacanthopterygii</taxon>
        <taxon>Salmoniformes</taxon>
        <taxon>Salmonidae</taxon>
        <taxon>Salmoninae</taxon>
        <taxon>Salmo</taxon>
    </lineage>
</organism>
<dbReference type="Proteomes" id="UP001652741">
    <property type="component" value="Chromosome ssa02"/>
</dbReference>
<feature type="region of interest" description="Disordered" evidence="1">
    <location>
        <begin position="491"/>
        <end position="708"/>
    </location>
</feature>
<dbReference type="PANTHER" id="PTHR22045">
    <property type="entry name" value="PROLINE AND SERINE-RICH PROTEIN 3"/>
    <property type="match status" value="1"/>
</dbReference>
<feature type="compositionally biased region" description="Polar residues" evidence="1">
    <location>
        <begin position="40"/>
        <end position="63"/>
    </location>
</feature>
<dbReference type="GeneID" id="106577938"/>
<evidence type="ECO:0000313" key="4">
    <source>
        <dbReference type="RefSeq" id="XP_045556926.1"/>
    </source>
</evidence>
<feature type="compositionally biased region" description="Basic and acidic residues" evidence="1">
    <location>
        <begin position="619"/>
        <end position="635"/>
    </location>
</feature>
<gene>
    <name evidence="3 4" type="primary">proser3</name>
</gene>
<sequence>MKSSGAALFTRKNPFPSDPPLGKTHYNPSRTKKLPKQQRKTTLSPVRLAQLSSPPHQTHTLSPEDQCFLGAANHFVLCPPPATEAQPSFLESWPSTDLGSSPANTAASPNRDTLTRDPTSGKSLVSTGGGEQEDSVLAKYIERFRHGRPQSREERQQMSAMVGEGQQPFWWLSSSPLPSSSTPTQTTDIGLSLKDSATTLSPVGQFWHGTTLSPCRGLLDLSAMGLSDSSHGDLGDSEILHLQEKASRLLHRSEHSLSSGSIPISSEGLGCSNFSSPVSIDEPVRRPIVTSLIDSTTGEPWGLGSSKRLICMNFPCLNHILLFQTPRATLILCSCHVPHFSWSRFSFLLQLSLFSLYLNTHIAITLLVQPLPQVVGNLGSADLYAGTAPKPSVVGPPDPRTCPEEDILFQWRLRRKMEQASQWVQSNPQQGYTLHQHAVSCQAHKVQWNPLSAYSSHRVAPSLPISSPTISKLQPDAPVRPHMHLLCDILPCTAQPHSPPPSHQRSPKRSGVSGADRTVRQPKAQFSSTDTSTEEPTSKHESSPPPPALSETTEEEWAVQQRRTERTKKETLQKERSEKRTGPSCRKKKSARCHVGDRDHAERPSYADWSVSQHHTRGKDRVIPWREEPSRDWGQQERGPGVVREGCPGDRAPPPSPIHSALGQVVSEVLFLTTDSPDPPRTPVSSDSPRYMPPQSPAPPPSAQQPREVVAQLLQEAEDSDEQEFKDDPLLKVLRQQRKWVKEQIGEVDSLLDEFEEE</sequence>
<dbReference type="InterPro" id="IPR037646">
    <property type="entry name" value="PROSER3"/>
</dbReference>
<evidence type="ECO:0000313" key="3">
    <source>
        <dbReference type="RefSeq" id="XP_045556925.1"/>
    </source>
</evidence>
<feature type="compositionally biased region" description="Basic and acidic residues" evidence="1">
    <location>
        <begin position="562"/>
        <end position="581"/>
    </location>
</feature>
<feature type="compositionally biased region" description="Basic residues" evidence="1">
    <location>
        <begin position="30"/>
        <end position="39"/>
    </location>
</feature>
<feature type="region of interest" description="Disordered" evidence="1">
    <location>
        <begin position="1"/>
        <end position="63"/>
    </location>
</feature>